<evidence type="ECO:0000256" key="2">
    <source>
        <dbReference type="ARBA" id="ARBA00008164"/>
    </source>
</evidence>
<evidence type="ECO:0000256" key="4">
    <source>
        <dbReference type="SAM" id="Phobius"/>
    </source>
</evidence>
<protein>
    <submittedName>
        <fullName evidence="5">Uncharacterized protein</fullName>
    </submittedName>
</protein>
<dbReference type="EMBL" id="CM018044">
    <property type="protein sequence ID" value="KAA8529332.1"/>
    <property type="molecule type" value="Genomic_DNA"/>
</dbReference>
<keyword evidence="6" id="KW-1185">Reference proteome</keyword>
<proteinExistence type="inferred from homology"/>
<dbReference type="GO" id="GO:0031625">
    <property type="term" value="F:ubiquitin protein ligase binding"/>
    <property type="evidence" value="ECO:0007669"/>
    <property type="project" value="InterPro"/>
</dbReference>
<comment type="subcellular location">
    <subcellularLocation>
        <location evidence="1">Membrane</location>
        <topology evidence="1">Single-pass membrane protein</topology>
    </subcellularLocation>
</comment>
<name>A0A5J5AHI4_9ASTE</name>
<reference evidence="5 6" key="1">
    <citation type="submission" date="2019-09" db="EMBL/GenBank/DDBJ databases">
        <title>A chromosome-level genome assembly of the Chinese tupelo Nyssa sinensis.</title>
        <authorList>
            <person name="Yang X."/>
            <person name="Kang M."/>
            <person name="Yang Y."/>
            <person name="Xiong H."/>
            <person name="Wang M."/>
            <person name="Zhang Z."/>
            <person name="Wang Z."/>
            <person name="Wu H."/>
            <person name="Ma T."/>
            <person name="Liu J."/>
            <person name="Xi Z."/>
        </authorList>
    </citation>
    <scope>NUCLEOTIDE SEQUENCE [LARGE SCALE GENOMIC DNA]</scope>
    <source>
        <strain evidence="5">J267</strain>
        <tissue evidence="5">Leaf</tissue>
    </source>
</reference>
<evidence type="ECO:0000313" key="6">
    <source>
        <dbReference type="Proteomes" id="UP000325577"/>
    </source>
</evidence>
<dbReference type="OrthoDB" id="77368at2759"/>
<keyword evidence="4" id="KW-1133">Transmembrane helix</keyword>
<dbReference type="GO" id="GO:0032933">
    <property type="term" value="P:SREBP signaling pathway"/>
    <property type="evidence" value="ECO:0007669"/>
    <property type="project" value="TreeGrafter"/>
</dbReference>
<gene>
    <name evidence="5" type="ORF">F0562_033869</name>
</gene>
<sequence length="99" mass="11661">MATLQPRMAASPSRPQARAELFSLRRAFLCSVMFCSVFIAIFSMVVYRLHKDYVYETLREYGVQYGNIWIYDNIPHEITRFCSVHSLQQVLDMFDQARN</sequence>
<keyword evidence="4" id="KW-0812">Transmembrane</keyword>
<dbReference type="GO" id="GO:0005789">
    <property type="term" value="C:endoplasmic reticulum membrane"/>
    <property type="evidence" value="ECO:0007669"/>
    <property type="project" value="TreeGrafter"/>
</dbReference>
<dbReference type="AlphaFoldDB" id="A0A5J5AHI4"/>
<evidence type="ECO:0000313" key="5">
    <source>
        <dbReference type="EMBL" id="KAA8529332.1"/>
    </source>
</evidence>
<dbReference type="PANTHER" id="PTHR15351:SF3">
    <property type="entry name" value="ERLIN"/>
    <property type="match status" value="1"/>
</dbReference>
<organism evidence="5 6">
    <name type="scientific">Nyssa sinensis</name>
    <dbReference type="NCBI Taxonomy" id="561372"/>
    <lineage>
        <taxon>Eukaryota</taxon>
        <taxon>Viridiplantae</taxon>
        <taxon>Streptophyta</taxon>
        <taxon>Embryophyta</taxon>
        <taxon>Tracheophyta</taxon>
        <taxon>Spermatophyta</taxon>
        <taxon>Magnoliopsida</taxon>
        <taxon>eudicotyledons</taxon>
        <taxon>Gunneridae</taxon>
        <taxon>Pentapetalae</taxon>
        <taxon>asterids</taxon>
        <taxon>Cornales</taxon>
        <taxon>Nyssaceae</taxon>
        <taxon>Nyssa</taxon>
    </lineage>
</organism>
<dbReference type="InterPro" id="IPR033294">
    <property type="entry name" value="Erlin1/2"/>
</dbReference>
<comment type="similarity">
    <text evidence="2">Belongs to the band 7/mec-2 family.</text>
</comment>
<evidence type="ECO:0000256" key="1">
    <source>
        <dbReference type="ARBA" id="ARBA00004167"/>
    </source>
</evidence>
<dbReference type="Proteomes" id="UP000325577">
    <property type="component" value="Linkage Group LG20"/>
</dbReference>
<evidence type="ECO:0000256" key="3">
    <source>
        <dbReference type="ARBA" id="ARBA00023136"/>
    </source>
</evidence>
<dbReference type="PANTHER" id="PTHR15351">
    <property type="entry name" value="ERLIN (ER LIPID RAFT ASSOCIATED PROTEIN) HOMOLOG"/>
    <property type="match status" value="1"/>
</dbReference>
<dbReference type="GO" id="GO:0015485">
    <property type="term" value="F:cholesterol binding"/>
    <property type="evidence" value="ECO:0007669"/>
    <property type="project" value="TreeGrafter"/>
</dbReference>
<feature type="transmembrane region" description="Helical" evidence="4">
    <location>
        <begin position="27"/>
        <end position="49"/>
    </location>
</feature>
<keyword evidence="3 4" id="KW-0472">Membrane</keyword>
<accession>A0A5J5AHI4</accession>